<feature type="compositionally biased region" description="Basic and acidic residues" evidence="1">
    <location>
        <begin position="376"/>
        <end position="387"/>
    </location>
</feature>
<feature type="region of interest" description="Disordered" evidence="1">
    <location>
        <begin position="270"/>
        <end position="307"/>
    </location>
</feature>
<keyword evidence="2" id="KW-0812">Transmembrane</keyword>
<keyword evidence="2" id="KW-1133">Transmembrane helix</keyword>
<evidence type="ECO:0000256" key="2">
    <source>
        <dbReference type="SAM" id="Phobius"/>
    </source>
</evidence>
<keyword evidence="2" id="KW-0472">Membrane</keyword>
<dbReference type="PANTHER" id="PTHR42354:SF1">
    <property type="entry name" value="C2H2-TYPE DOMAIN-CONTAINING PROTEIN"/>
    <property type="match status" value="1"/>
</dbReference>
<feature type="region of interest" description="Disordered" evidence="1">
    <location>
        <begin position="228"/>
        <end position="257"/>
    </location>
</feature>
<evidence type="ECO:0000256" key="1">
    <source>
        <dbReference type="SAM" id="MobiDB-lite"/>
    </source>
</evidence>
<feature type="compositionally biased region" description="Basic and acidic residues" evidence="1">
    <location>
        <begin position="270"/>
        <end position="290"/>
    </location>
</feature>
<feature type="region of interest" description="Disordered" evidence="1">
    <location>
        <begin position="376"/>
        <end position="402"/>
    </location>
</feature>
<evidence type="ECO:0000313" key="3">
    <source>
        <dbReference type="EMBL" id="CAK7229790.1"/>
    </source>
</evidence>
<sequence length="507" mass="57466">MNYANMIEEKHLKKGFIIATLISTVIGTFSTGINLYERVRDRQKQHRTDHKQDEKIQELERRADAADKARRQAEKEKHEHAMAQLENNKNNKNNNNGNNNSNGNWGNGYPPPPGYGYPPLPYGRYNDPYEALAASGPMIRREYDRDYSRLGSQFAEGDTIAQNELQAQIIDLQASVIRMLQEALDTGTMPDPAELYAAAGRARNGSIRALQDQYQRMLAAAPIRSDIGGMGYGGGGRRGLRSSSVASGSTRDDDDNYALRRRSGRDWAIDRGDRDRDRDWDRDRDSDRGRRSQSQAGGRRAATFPMEPPPLFCRYAVELQQDWRRPLDVDDSDRERDRDDDDYDGLTCPACMGQFAIEHDRSWKMHKPVIVGERVEEIVNRDSRPGSEEEDGRDEGDDSNEGKLVTARRRNVIELVQDRQFVLSNRFIVKCHRPAIYDIHPRGGGGGFLLPPTYACCLCDRFDSVGNGKVTVCGTMTRLVNHVCEKHTVGELLSDPDIREIRPPPRR</sequence>
<feature type="compositionally biased region" description="Low complexity" evidence="1">
    <location>
        <begin position="87"/>
        <end position="107"/>
    </location>
</feature>
<dbReference type="EMBL" id="CAWUHD010000088">
    <property type="protein sequence ID" value="CAK7229790.1"/>
    <property type="molecule type" value="Genomic_DNA"/>
</dbReference>
<comment type="caution">
    <text evidence="3">The sequence shown here is derived from an EMBL/GenBank/DDBJ whole genome shotgun (WGS) entry which is preliminary data.</text>
</comment>
<feature type="transmembrane region" description="Helical" evidence="2">
    <location>
        <begin position="15"/>
        <end position="36"/>
    </location>
</feature>
<proteinExistence type="predicted"/>
<keyword evidence="4" id="KW-1185">Reference proteome</keyword>
<feature type="compositionally biased region" description="Acidic residues" evidence="1">
    <location>
        <begin position="388"/>
        <end position="399"/>
    </location>
</feature>
<feature type="compositionally biased region" description="Low complexity" evidence="1">
    <location>
        <begin position="292"/>
        <end position="302"/>
    </location>
</feature>
<name>A0ABP0CFD5_9PEZI</name>
<gene>
    <name evidence="3" type="ORF">SEUCBS140593_007365</name>
</gene>
<protein>
    <submittedName>
        <fullName evidence="3">Uncharacterized protein</fullName>
    </submittedName>
</protein>
<dbReference type="Proteomes" id="UP001642482">
    <property type="component" value="Unassembled WGS sequence"/>
</dbReference>
<reference evidence="3 4" key="1">
    <citation type="submission" date="2024-01" db="EMBL/GenBank/DDBJ databases">
        <authorList>
            <person name="Allen C."/>
            <person name="Tagirdzhanova G."/>
        </authorList>
    </citation>
    <scope>NUCLEOTIDE SEQUENCE [LARGE SCALE GENOMIC DNA]</scope>
</reference>
<evidence type="ECO:0000313" key="4">
    <source>
        <dbReference type="Proteomes" id="UP001642482"/>
    </source>
</evidence>
<accession>A0ABP0CFD5</accession>
<dbReference type="PANTHER" id="PTHR42354">
    <property type="entry name" value="C2H2-TYPE DOMAIN-CONTAINING PROTEIN"/>
    <property type="match status" value="1"/>
</dbReference>
<feature type="compositionally biased region" description="Gly residues" evidence="1">
    <location>
        <begin position="228"/>
        <end position="237"/>
    </location>
</feature>
<organism evidence="3 4">
    <name type="scientific">Sporothrix eucalyptigena</name>
    <dbReference type="NCBI Taxonomy" id="1812306"/>
    <lineage>
        <taxon>Eukaryota</taxon>
        <taxon>Fungi</taxon>
        <taxon>Dikarya</taxon>
        <taxon>Ascomycota</taxon>
        <taxon>Pezizomycotina</taxon>
        <taxon>Sordariomycetes</taxon>
        <taxon>Sordariomycetidae</taxon>
        <taxon>Ophiostomatales</taxon>
        <taxon>Ophiostomataceae</taxon>
        <taxon>Sporothrix</taxon>
    </lineage>
</organism>
<feature type="compositionally biased region" description="Basic and acidic residues" evidence="1">
    <location>
        <begin position="50"/>
        <end position="81"/>
    </location>
</feature>
<feature type="region of interest" description="Disordered" evidence="1">
    <location>
        <begin position="41"/>
        <end position="107"/>
    </location>
</feature>